<evidence type="ECO:0000313" key="1">
    <source>
        <dbReference type="EMBL" id="JAP88858.1"/>
    </source>
</evidence>
<gene>
    <name evidence="1" type="ORF">TPC1_31647</name>
</gene>
<protein>
    <submittedName>
        <fullName evidence="1">Uncharacterized protein</fullName>
    </submittedName>
</protein>
<proteinExistence type="predicted"/>
<dbReference type="EMBL" id="GDID01007748">
    <property type="protein sequence ID" value="JAP88858.1"/>
    <property type="molecule type" value="Transcribed_RNA"/>
</dbReference>
<accession>A0A146JXG0</accession>
<organism evidence="1">
    <name type="scientific">Trepomonas sp. PC1</name>
    <dbReference type="NCBI Taxonomy" id="1076344"/>
    <lineage>
        <taxon>Eukaryota</taxon>
        <taxon>Metamonada</taxon>
        <taxon>Diplomonadida</taxon>
        <taxon>Hexamitidae</taxon>
        <taxon>Hexamitinae</taxon>
        <taxon>Trepomonas</taxon>
    </lineage>
</organism>
<feature type="non-terminal residue" evidence="1">
    <location>
        <position position="1"/>
    </location>
</feature>
<sequence length="320" mass="37115">QIKIYLSTSMFKIQTINAVVNFLIDGFIVEFTNSELILRDKSMVKVCSLPQIQGRSLYGANFVPFKNQLFVMKNSILYQIIGLKWKQVAKLNAEFGFGRIAVVSDHLILTDGLRFFEFINSKVEQVFIKHNGNVIVPFDDKTVFHQLNENVLLKVRSSQCTQFFKVNGDLTADLLHETLQDFITVEADQGLIGFHCKEDNTQILFDLTTFDFQSINQQKHYYELQSARFERQISERNDKFNVTKRKMLNQYLETHFSPKDLKSVNKFGRPVFLNELFLAANDVFGANLTAKLRKMNFQFCDKKLDLINPYAKEISIEEVD</sequence>
<dbReference type="AlphaFoldDB" id="A0A146JXG0"/>
<name>A0A146JXG0_9EUKA</name>
<reference evidence="1" key="1">
    <citation type="submission" date="2015-07" db="EMBL/GenBank/DDBJ databases">
        <title>Adaptation to a free-living lifestyle via gene acquisitions in the diplomonad Trepomonas sp. PC1.</title>
        <authorList>
            <person name="Xu F."/>
            <person name="Jerlstrom-Hultqvist J."/>
            <person name="Kolisko M."/>
            <person name="Simpson A.G.B."/>
            <person name="Roger A.J."/>
            <person name="Svard S.G."/>
            <person name="Andersson J.O."/>
        </authorList>
    </citation>
    <scope>NUCLEOTIDE SEQUENCE</scope>
    <source>
        <strain evidence="1">PC1</strain>
    </source>
</reference>